<evidence type="ECO:0000313" key="2">
    <source>
        <dbReference type="Proteomes" id="UP001280121"/>
    </source>
</evidence>
<dbReference type="Proteomes" id="UP001280121">
    <property type="component" value="Unassembled WGS sequence"/>
</dbReference>
<dbReference type="PANTHER" id="PTHR48435:SF1">
    <property type="entry name" value="POLYPROTEIN"/>
    <property type="match status" value="1"/>
</dbReference>
<dbReference type="InterPro" id="IPR053098">
    <property type="entry name" value="Petuviruses_polyprotein"/>
</dbReference>
<evidence type="ECO:0000313" key="1">
    <source>
        <dbReference type="EMBL" id="KAK2655870.1"/>
    </source>
</evidence>
<dbReference type="PANTHER" id="PTHR48435">
    <property type="entry name" value="POLYPROTEIN"/>
    <property type="match status" value="1"/>
</dbReference>
<reference evidence="1" key="1">
    <citation type="journal article" date="2023" name="Plant J.">
        <title>Genome sequences and population genomics provide insights into the demographic history, inbreeding, and mutation load of two 'living fossil' tree species of Dipteronia.</title>
        <authorList>
            <person name="Feng Y."/>
            <person name="Comes H.P."/>
            <person name="Chen J."/>
            <person name="Zhu S."/>
            <person name="Lu R."/>
            <person name="Zhang X."/>
            <person name="Li P."/>
            <person name="Qiu J."/>
            <person name="Olsen K.M."/>
            <person name="Qiu Y."/>
        </authorList>
    </citation>
    <scope>NUCLEOTIDE SEQUENCE</scope>
    <source>
        <strain evidence="1">KIB01</strain>
    </source>
</reference>
<dbReference type="EMBL" id="JANJYI010000003">
    <property type="protein sequence ID" value="KAK2655870.1"/>
    <property type="molecule type" value="Genomic_DNA"/>
</dbReference>
<sequence>MIRPVISEDDILIHSFEADGSPIYTDKINGHFIWDVDPDMCNADCECKTCSKVMRSSCKPGPLHSKPEDPNRPWIGLHPVKNIPLPIYDRALQILISEGLLPDEPEEPKKLITPLPAHIPCFMASNYDKDFPPLEPTSNPERNLFFRPFVQSTEILPDGSFRQPSQAEQVLN</sequence>
<name>A0AAE0CLS2_9ROSI</name>
<gene>
    <name evidence="1" type="ORF">Ddye_008922</name>
</gene>
<comment type="caution">
    <text evidence="1">The sequence shown here is derived from an EMBL/GenBank/DDBJ whole genome shotgun (WGS) entry which is preliminary data.</text>
</comment>
<organism evidence="1 2">
    <name type="scientific">Dipteronia dyeriana</name>
    <dbReference type="NCBI Taxonomy" id="168575"/>
    <lineage>
        <taxon>Eukaryota</taxon>
        <taxon>Viridiplantae</taxon>
        <taxon>Streptophyta</taxon>
        <taxon>Embryophyta</taxon>
        <taxon>Tracheophyta</taxon>
        <taxon>Spermatophyta</taxon>
        <taxon>Magnoliopsida</taxon>
        <taxon>eudicotyledons</taxon>
        <taxon>Gunneridae</taxon>
        <taxon>Pentapetalae</taxon>
        <taxon>rosids</taxon>
        <taxon>malvids</taxon>
        <taxon>Sapindales</taxon>
        <taxon>Sapindaceae</taxon>
        <taxon>Hippocastanoideae</taxon>
        <taxon>Acereae</taxon>
        <taxon>Dipteronia</taxon>
    </lineage>
</organism>
<proteinExistence type="predicted"/>
<keyword evidence="2" id="KW-1185">Reference proteome</keyword>
<accession>A0AAE0CLS2</accession>
<dbReference type="AlphaFoldDB" id="A0AAE0CLS2"/>
<protein>
    <submittedName>
        <fullName evidence="1">Uncharacterized protein</fullName>
    </submittedName>
</protein>